<evidence type="ECO:0000313" key="3">
    <source>
        <dbReference type="Proteomes" id="UP000509478"/>
    </source>
</evidence>
<feature type="transmembrane region" description="Helical" evidence="1">
    <location>
        <begin position="12"/>
        <end position="30"/>
    </location>
</feature>
<evidence type="ECO:0000313" key="2">
    <source>
        <dbReference type="EMBL" id="QLH06088.1"/>
    </source>
</evidence>
<dbReference type="AlphaFoldDB" id="A0A7D5M780"/>
<keyword evidence="1" id="KW-0472">Membrane</keyword>
<evidence type="ECO:0000256" key="1">
    <source>
        <dbReference type="SAM" id="Phobius"/>
    </source>
</evidence>
<keyword evidence="1" id="KW-0812">Transmembrane</keyword>
<organism evidence="2 3">
    <name type="scientific">Nitrosopumilus ureiphilus</name>
    <dbReference type="NCBI Taxonomy" id="1470067"/>
    <lineage>
        <taxon>Archaea</taxon>
        <taxon>Nitrososphaerota</taxon>
        <taxon>Nitrososphaeria</taxon>
        <taxon>Nitrosopumilales</taxon>
        <taxon>Nitrosopumilaceae</taxon>
        <taxon>Nitrosopumilus</taxon>
    </lineage>
</organism>
<proteinExistence type="predicted"/>
<accession>A0A7D5M780</accession>
<dbReference type="Proteomes" id="UP000509478">
    <property type="component" value="Chromosome"/>
</dbReference>
<dbReference type="EMBL" id="CP026995">
    <property type="protein sequence ID" value="QLH06088.1"/>
    <property type="molecule type" value="Genomic_DNA"/>
</dbReference>
<keyword evidence="1" id="KW-1133">Transmembrane helix</keyword>
<dbReference type="KEGG" id="nue:C5F50_02590"/>
<reference evidence="2 3" key="1">
    <citation type="submission" date="2018-02" db="EMBL/GenBank/DDBJ databases">
        <title>Complete genome of Nitrosopumilus ureaphilus PS0.</title>
        <authorList>
            <person name="Qin W."/>
            <person name="Zheng Y."/>
            <person name="Stahl D.A."/>
        </authorList>
    </citation>
    <scope>NUCLEOTIDE SEQUENCE [LARGE SCALE GENOMIC DNA]</scope>
    <source>
        <strain evidence="2 3">PS0</strain>
    </source>
</reference>
<sequence>MKELIKDHKINWKYLVIFLTIGLISMSYLISETQADGSVEFKKYKVINSHKVCGDKICSEIDEQRSQKGLSTRDTKICGDRPCHDITSKKITPFNKSSPLGQYKLGIALELIECKEGQTIIIKTTNLLPACVNVENIGKFRERNWAVSEQIQQEIFEKRADDRKKGLVAEKILADFDVGLNIIPDEISNQRYLAIEGFGWHRLHNVEITVSSQDFEESIRTKTTDRGYLNTLWQIPDLVGGKMYNIFATDGIHEFELDIPIAIKLD</sequence>
<protein>
    <submittedName>
        <fullName evidence="2">Uncharacterized protein</fullName>
    </submittedName>
</protein>
<gene>
    <name evidence="2" type="ORF">C5F50_02590</name>
</gene>
<name>A0A7D5M780_9ARCH</name>
<keyword evidence="3" id="KW-1185">Reference proteome</keyword>